<keyword evidence="4" id="KW-1185">Reference proteome</keyword>
<evidence type="ECO:0000256" key="1">
    <source>
        <dbReference type="SAM" id="MobiDB-lite"/>
    </source>
</evidence>
<evidence type="ECO:0008006" key="5">
    <source>
        <dbReference type="Google" id="ProtNLM"/>
    </source>
</evidence>
<keyword evidence="2" id="KW-1133">Transmembrane helix</keyword>
<accession>A0A507EEP6</accession>
<feature type="compositionally biased region" description="Low complexity" evidence="1">
    <location>
        <begin position="14"/>
        <end position="40"/>
    </location>
</feature>
<proteinExistence type="predicted"/>
<dbReference type="CDD" id="cd00570">
    <property type="entry name" value="GST_N_family"/>
    <property type="match status" value="1"/>
</dbReference>
<name>A0A507EEP6_9FUNG</name>
<keyword evidence="2" id="KW-0812">Transmembrane</keyword>
<dbReference type="EMBL" id="QEAQ01000006">
    <property type="protein sequence ID" value="TPX61678.1"/>
    <property type="molecule type" value="Genomic_DNA"/>
</dbReference>
<comment type="caution">
    <text evidence="3">The sequence shown here is derived from an EMBL/GenBank/DDBJ whole genome shotgun (WGS) entry which is preliminary data.</text>
</comment>
<sequence length="483" mass="53003">MGLDYAKWDSLDVSSSSSSSSASSRSASPQPLSTRSSSSSSSKIAAALRLKALASESDSRPKGCLVTIPWDSHCEAVRWALDRHGISYIEESVPWGLHLWLALAYSDKMPKPQQTSVPVFKTGKGEVLKRSSTDVFTYLFAHSLSSPIRLYTPPSALDLQSYFDTTLAPAARTVFLHTLLTACPSSLARAYLVDTVHLNTWRALGQATWWAVRMVMRRRFCCSDEEVESAWGVVTEVYEKVEEELRKQEQAQQRSHHHKKRKQPFLCGPTVTAADISFAAHSILVLFASRDDDSFASCLRLSVPPLSSLPKRVSTRIRILRATAAGQHAIRMYKRERGGSDGGMGSFRSRYARANNPWWAEVDVLNACAASVTGIVLIVGVLLGWRFGVVKGVLLGAAMLVGAAVGVWYGVQVITNNDDDADYNDNRESYRCRDHHTGQTRHGSQPAPTMYTARTGTVAPGSWKTRFGIVIPGATPSKASTTF</sequence>
<evidence type="ECO:0000313" key="3">
    <source>
        <dbReference type="EMBL" id="TPX61678.1"/>
    </source>
</evidence>
<feature type="transmembrane region" description="Helical" evidence="2">
    <location>
        <begin position="392"/>
        <end position="411"/>
    </location>
</feature>
<dbReference type="InterPro" id="IPR036282">
    <property type="entry name" value="Glutathione-S-Trfase_C_sf"/>
</dbReference>
<evidence type="ECO:0000256" key="2">
    <source>
        <dbReference type="SAM" id="Phobius"/>
    </source>
</evidence>
<dbReference type="Proteomes" id="UP000318582">
    <property type="component" value="Unassembled WGS sequence"/>
</dbReference>
<feature type="region of interest" description="Disordered" evidence="1">
    <location>
        <begin position="1"/>
        <end position="40"/>
    </location>
</feature>
<reference evidence="3 4" key="1">
    <citation type="journal article" date="2019" name="Sci. Rep.">
        <title>Comparative genomics of chytrid fungi reveal insights into the obligate biotrophic and pathogenic lifestyle of Synchytrium endobioticum.</title>
        <authorList>
            <person name="van de Vossenberg B.T.L.H."/>
            <person name="Warris S."/>
            <person name="Nguyen H.D.T."/>
            <person name="van Gent-Pelzer M.P.E."/>
            <person name="Joly D.L."/>
            <person name="van de Geest H.C."/>
            <person name="Bonants P.J.M."/>
            <person name="Smith D.S."/>
            <person name="Levesque C.A."/>
            <person name="van der Lee T.A.J."/>
        </authorList>
    </citation>
    <scope>NUCLEOTIDE SEQUENCE [LARGE SCALE GENOMIC DNA]</scope>
    <source>
        <strain evidence="3 4">CBS 809.83</strain>
    </source>
</reference>
<gene>
    <name evidence="3" type="ORF">PhCBS80983_g00898</name>
</gene>
<keyword evidence="2" id="KW-0472">Membrane</keyword>
<organism evidence="3 4">
    <name type="scientific">Powellomyces hirtus</name>
    <dbReference type="NCBI Taxonomy" id="109895"/>
    <lineage>
        <taxon>Eukaryota</taxon>
        <taxon>Fungi</taxon>
        <taxon>Fungi incertae sedis</taxon>
        <taxon>Chytridiomycota</taxon>
        <taxon>Chytridiomycota incertae sedis</taxon>
        <taxon>Chytridiomycetes</taxon>
        <taxon>Spizellomycetales</taxon>
        <taxon>Powellomycetaceae</taxon>
        <taxon>Powellomyces</taxon>
    </lineage>
</organism>
<dbReference type="SUPFAM" id="SSF47616">
    <property type="entry name" value="GST C-terminal domain-like"/>
    <property type="match status" value="1"/>
</dbReference>
<feature type="transmembrane region" description="Helical" evidence="2">
    <location>
        <begin position="364"/>
        <end position="385"/>
    </location>
</feature>
<evidence type="ECO:0000313" key="4">
    <source>
        <dbReference type="Proteomes" id="UP000318582"/>
    </source>
</evidence>
<protein>
    <recommendedName>
        <fullName evidence="5">GST N-terminal domain-containing protein</fullName>
    </recommendedName>
</protein>
<feature type="compositionally biased region" description="Basic and acidic residues" evidence="1">
    <location>
        <begin position="1"/>
        <end position="10"/>
    </location>
</feature>
<dbReference type="AlphaFoldDB" id="A0A507EEP6"/>